<dbReference type="OrthoDB" id="70500at2759"/>
<dbReference type="Proteomes" id="UP000693981">
    <property type="component" value="Unassembled WGS sequence"/>
</dbReference>
<evidence type="ECO:0000313" key="2">
    <source>
        <dbReference type="Proteomes" id="UP000693981"/>
    </source>
</evidence>
<proteinExistence type="predicted"/>
<keyword evidence="2" id="KW-1185">Reference proteome</keyword>
<dbReference type="AlphaFoldDB" id="A0A8T1WSF3"/>
<evidence type="ECO:0000313" key="1">
    <source>
        <dbReference type="EMBL" id="KAG7397012.1"/>
    </source>
</evidence>
<organism evidence="1 2">
    <name type="scientific">Phytophthora boehmeriae</name>
    <dbReference type="NCBI Taxonomy" id="109152"/>
    <lineage>
        <taxon>Eukaryota</taxon>
        <taxon>Sar</taxon>
        <taxon>Stramenopiles</taxon>
        <taxon>Oomycota</taxon>
        <taxon>Peronosporomycetes</taxon>
        <taxon>Peronosporales</taxon>
        <taxon>Peronosporaceae</taxon>
        <taxon>Phytophthora</taxon>
    </lineage>
</organism>
<protein>
    <submittedName>
        <fullName evidence="1">Receptor expression-enhancing protein 5</fullName>
    </submittedName>
</protein>
<reference evidence="1" key="1">
    <citation type="submission" date="2021-02" db="EMBL/GenBank/DDBJ databases">
        <authorList>
            <person name="Palmer J.M."/>
        </authorList>
    </citation>
    <scope>NUCLEOTIDE SEQUENCE</scope>
    <source>
        <strain evidence="1">SCRP23</strain>
    </source>
</reference>
<dbReference type="EMBL" id="JAGDFL010000129">
    <property type="protein sequence ID" value="KAG7397012.1"/>
    <property type="molecule type" value="Genomic_DNA"/>
</dbReference>
<sequence>DSDHEIGKKALERVKTMLLTEGDALSDKSSIKCAVSTYIGGPTLRGILERIQWVFEEANVLAVENFYDYSTTKYQVVLGCLEELRARPELFISDEKAISVVLRELEISCHLNIASGCLEMQRNYMKGLNHCDQVLNLDSSHAVCHFRKGQLYQALHNYDKALASLGTAKSLLSGVEGEQRSDEQQKSMLATVDKEIDKCNFARHQYDIKYLRSLATAQTTK</sequence>
<dbReference type="InterPro" id="IPR050754">
    <property type="entry name" value="FKBP4/5/8-like"/>
</dbReference>
<name>A0A8T1WSF3_9STRA</name>
<dbReference type="PANTHER" id="PTHR46512:SF9">
    <property type="entry name" value="PEPTIDYLPROLYL ISOMERASE"/>
    <property type="match status" value="1"/>
</dbReference>
<accession>A0A8T1WSF3</accession>
<gene>
    <name evidence="1" type="primary">REEP5</name>
    <name evidence="1" type="ORF">PHYBOEH_001346</name>
</gene>
<dbReference type="PANTHER" id="PTHR46512">
    <property type="entry name" value="PEPTIDYLPROLYL ISOMERASE"/>
    <property type="match status" value="1"/>
</dbReference>
<keyword evidence="1" id="KW-0675">Receptor</keyword>
<feature type="non-terminal residue" evidence="1">
    <location>
        <position position="1"/>
    </location>
</feature>
<comment type="caution">
    <text evidence="1">The sequence shown here is derived from an EMBL/GenBank/DDBJ whole genome shotgun (WGS) entry which is preliminary data.</text>
</comment>